<name>A0A1G7HVN4_9RHOB</name>
<dbReference type="Gene3D" id="1.10.520.40">
    <property type="entry name" value="CRISPR-associated protein Cse2"/>
    <property type="match status" value="1"/>
</dbReference>
<dbReference type="AlphaFoldDB" id="A0A1G7HVN4"/>
<gene>
    <name evidence="1" type="ORF">SAMN04488117_10291</name>
</gene>
<sequence length="172" mass="18966">MTETKETNGAGKRPGQIILGWWSAALGKRETGAQKGLSARLRRGDDISVLCHKEVHDLAAQLGLGQYDGAKIARLARVLAHVREHSNATLPRKLGGKEPVLSPLRFDRLIHSEAEDLEAAIRRALPMVDNKANVAHLGEALLFWTDKTRTNWCFEYYGADAPMTPTAEDISK</sequence>
<dbReference type="OrthoDB" id="7279660at2"/>
<dbReference type="NCBIfam" id="TIGR02548">
    <property type="entry name" value="casB_cse2"/>
    <property type="match status" value="1"/>
</dbReference>
<dbReference type="InterPro" id="IPR038287">
    <property type="entry name" value="Cse2_sf"/>
</dbReference>
<evidence type="ECO:0000313" key="1">
    <source>
        <dbReference type="EMBL" id="SDF04408.1"/>
    </source>
</evidence>
<dbReference type="InterPro" id="IPR013382">
    <property type="entry name" value="CRISPR-assoc_prot_Cse2"/>
</dbReference>
<protein>
    <submittedName>
        <fullName evidence="1">CRISPR system Cascade subunit CasB</fullName>
    </submittedName>
</protein>
<reference evidence="1 2" key="1">
    <citation type="submission" date="2016-10" db="EMBL/GenBank/DDBJ databases">
        <authorList>
            <person name="de Groot N.N."/>
        </authorList>
    </citation>
    <scope>NUCLEOTIDE SEQUENCE [LARGE SCALE GENOMIC DNA]</scope>
    <source>
        <strain evidence="1 2">DSM 27375</strain>
    </source>
</reference>
<organism evidence="1 2">
    <name type="scientific">Celeribacter baekdonensis</name>
    <dbReference type="NCBI Taxonomy" id="875171"/>
    <lineage>
        <taxon>Bacteria</taxon>
        <taxon>Pseudomonadati</taxon>
        <taxon>Pseudomonadota</taxon>
        <taxon>Alphaproteobacteria</taxon>
        <taxon>Rhodobacterales</taxon>
        <taxon>Roseobacteraceae</taxon>
        <taxon>Celeribacter</taxon>
    </lineage>
</organism>
<dbReference type="EMBL" id="FNBL01000002">
    <property type="protein sequence ID" value="SDF04408.1"/>
    <property type="molecule type" value="Genomic_DNA"/>
</dbReference>
<proteinExistence type="predicted"/>
<dbReference type="Proteomes" id="UP000182284">
    <property type="component" value="Unassembled WGS sequence"/>
</dbReference>
<dbReference type="RefSeq" id="WP_074641706.1">
    <property type="nucleotide sequence ID" value="NZ_FNBL01000002.1"/>
</dbReference>
<accession>A0A1G7HVN4</accession>
<evidence type="ECO:0000313" key="2">
    <source>
        <dbReference type="Proteomes" id="UP000182284"/>
    </source>
</evidence>